<dbReference type="InterPro" id="IPR029044">
    <property type="entry name" value="Nucleotide-diphossugar_trans"/>
</dbReference>
<comment type="caution">
    <text evidence="2">The sequence shown here is derived from an EMBL/GenBank/DDBJ whole genome shotgun (WGS) entry which is preliminary data.</text>
</comment>
<dbReference type="RefSeq" id="WP_066179827.1">
    <property type="nucleotide sequence ID" value="NZ_LDIR01000005.1"/>
</dbReference>
<protein>
    <submittedName>
        <fullName evidence="2">Glycosyl transferase family 2</fullName>
    </submittedName>
</protein>
<dbReference type="GO" id="GO:0016740">
    <property type="term" value="F:transferase activity"/>
    <property type="evidence" value="ECO:0007669"/>
    <property type="project" value="UniProtKB-KW"/>
</dbReference>
<keyword evidence="3" id="KW-1185">Reference proteome</keyword>
<sequence>MKDKTVSLVITSCDRFDLLEETLKSFFYFNTYPLTQIIVIEDSGKEKELKNVLNKFKQDFTILINKDKLGQLRSIDKAYSYVESEYIFHCEDDWEFNKYSFIEKSLNILNENSKILSVWIRSIEEFSKIKFSDNIYKSNTNESYKLVYNEILTFNPSLRRISDYKELCSYSQFESKNFEYEISEYYLNKGFVSAILIDPCVNHLGWHRRVANINKNKSKIGYWLDSKIKKMKAKFYKRFSLGKFKNK</sequence>
<dbReference type="Pfam" id="PF00535">
    <property type="entry name" value="Glycos_transf_2"/>
    <property type="match status" value="1"/>
</dbReference>
<evidence type="ECO:0000259" key="1">
    <source>
        <dbReference type="Pfam" id="PF00535"/>
    </source>
</evidence>
<dbReference type="SUPFAM" id="SSF53448">
    <property type="entry name" value="Nucleotide-diphospho-sugar transferases"/>
    <property type="match status" value="1"/>
</dbReference>
<dbReference type="Gene3D" id="3.90.550.10">
    <property type="entry name" value="Spore Coat Polysaccharide Biosynthesis Protein SpsA, Chain A"/>
    <property type="match status" value="1"/>
</dbReference>
<dbReference type="InterPro" id="IPR001173">
    <property type="entry name" value="Glyco_trans_2-like"/>
</dbReference>
<gene>
    <name evidence="2" type="ORF">AAX28_01887</name>
</gene>
<evidence type="ECO:0000313" key="2">
    <source>
        <dbReference type="EMBL" id="OCL89933.1"/>
    </source>
</evidence>
<organism evidence="2 3">
    <name type="scientific">Arcobacter porcinus</name>
    <dbReference type="NCBI Taxonomy" id="1935204"/>
    <lineage>
        <taxon>Bacteria</taxon>
        <taxon>Pseudomonadati</taxon>
        <taxon>Campylobacterota</taxon>
        <taxon>Epsilonproteobacteria</taxon>
        <taxon>Campylobacterales</taxon>
        <taxon>Arcobacteraceae</taxon>
        <taxon>Arcobacter</taxon>
    </lineage>
</organism>
<feature type="domain" description="Glycosyltransferase 2-like" evidence="1">
    <location>
        <begin position="7"/>
        <end position="135"/>
    </location>
</feature>
<reference evidence="2 3" key="1">
    <citation type="submission" date="2015-05" db="EMBL/GenBank/DDBJ databases">
        <authorList>
            <person name="Rovetto F."/>
            <person name="Cocolin L."/>
            <person name="Illeghems K."/>
            <person name="Van Nieuwerburgh F."/>
            <person name="Houf K."/>
        </authorList>
    </citation>
    <scope>NUCLEOTIDE SEQUENCE [LARGE SCALE GENOMIC DNA]</scope>
    <source>
        <strain evidence="2 3">117434</strain>
    </source>
</reference>
<name>A0ABX2YAW3_9BACT</name>
<dbReference type="Proteomes" id="UP000093159">
    <property type="component" value="Unassembled WGS sequence"/>
</dbReference>
<evidence type="ECO:0000313" key="3">
    <source>
        <dbReference type="Proteomes" id="UP000093159"/>
    </source>
</evidence>
<proteinExistence type="predicted"/>
<keyword evidence="2" id="KW-0808">Transferase</keyword>
<dbReference type="EMBL" id="LDIR01000005">
    <property type="protein sequence ID" value="OCL89933.1"/>
    <property type="molecule type" value="Genomic_DNA"/>
</dbReference>
<accession>A0ABX2YAW3</accession>